<feature type="non-terminal residue" evidence="1">
    <location>
        <position position="1"/>
    </location>
</feature>
<evidence type="ECO:0000313" key="2">
    <source>
        <dbReference type="Proteomes" id="UP000054498"/>
    </source>
</evidence>
<organism evidence="1 2">
    <name type="scientific">Monoraphidium neglectum</name>
    <dbReference type="NCBI Taxonomy" id="145388"/>
    <lineage>
        <taxon>Eukaryota</taxon>
        <taxon>Viridiplantae</taxon>
        <taxon>Chlorophyta</taxon>
        <taxon>core chlorophytes</taxon>
        <taxon>Chlorophyceae</taxon>
        <taxon>CS clade</taxon>
        <taxon>Sphaeropleales</taxon>
        <taxon>Selenastraceae</taxon>
        <taxon>Monoraphidium</taxon>
    </lineage>
</organism>
<dbReference type="AlphaFoldDB" id="A0A0D2LPU9"/>
<dbReference type="RefSeq" id="XP_013892789.1">
    <property type="nucleotide sequence ID" value="XM_014037335.1"/>
</dbReference>
<protein>
    <submittedName>
        <fullName evidence="1">Uncharacterized protein</fullName>
    </submittedName>
</protein>
<accession>A0A0D2LPU9</accession>
<dbReference type="Proteomes" id="UP000054498">
    <property type="component" value="Unassembled WGS sequence"/>
</dbReference>
<sequence>LSKQPGPPLTAAQLRQAVAGFSAFSGLPHSPAHPYWRMLQPAGPDEVLETGPEGDQLEVFAVPGGAHDARAHAQQLAGELGDDVDVDAAEPLEWEQR</sequence>
<keyword evidence="2" id="KW-1185">Reference proteome</keyword>
<reference evidence="1 2" key="1">
    <citation type="journal article" date="2013" name="BMC Genomics">
        <title>Reconstruction of the lipid metabolism for the microalga Monoraphidium neglectum from its genome sequence reveals characteristics suitable for biofuel production.</title>
        <authorList>
            <person name="Bogen C."/>
            <person name="Al-Dilaimi A."/>
            <person name="Albersmeier A."/>
            <person name="Wichmann J."/>
            <person name="Grundmann M."/>
            <person name="Rupp O."/>
            <person name="Lauersen K.J."/>
            <person name="Blifernez-Klassen O."/>
            <person name="Kalinowski J."/>
            <person name="Goesmann A."/>
            <person name="Mussgnug J.H."/>
            <person name="Kruse O."/>
        </authorList>
    </citation>
    <scope>NUCLEOTIDE SEQUENCE [LARGE SCALE GENOMIC DNA]</scope>
    <source>
        <strain evidence="1 2">SAG 48.87</strain>
    </source>
</reference>
<dbReference type="GeneID" id="25731730"/>
<dbReference type="EMBL" id="KK104535">
    <property type="protein sequence ID" value="KIY93769.1"/>
    <property type="molecule type" value="Genomic_DNA"/>
</dbReference>
<evidence type="ECO:0000313" key="1">
    <source>
        <dbReference type="EMBL" id="KIY93769.1"/>
    </source>
</evidence>
<proteinExistence type="predicted"/>
<gene>
    <name evidence="1" type="ORF">MNEG_14192</name>
</gene>
<dbReference type="KEGG" id="mng:MNEG_14192"/>
<name>A0A0D2LPU9_9CHLO</name>